<comment type="subcellular location">
    <subcellularLocation>
        <location evidence="12">Cytoplasm</location>
    </subcellularLocation>
</comment>
<dbReference type="EC" id="2.7.1.15" evidence="2 12"/>
<dbReference type="InterPro" id="IPR002173">
    <property type="entry name" value="Carboh/pur_kinase_PfkB_CS"/>
</dbReference>
<feature type="binding site" evidence="12">
    <location>
        <position position="294"/>
    </location>
    <ligand>
        <name>K(+)</name>
        <dbReference type="ChEBI" id="CHEBI:29103"/>
    </ligand>
</feature>
<evidence type="ECO:0000256" key="7">
    <source>
        <dbReference type="ARBA" id="ARBA00022777"/>
    </source>
</evidence>
<keyword evidence="7 12" id="KW-0418">Kinase</keyword>
<feature type="binding site" evidence="12">
    <location>
        <begin position="258"/>
        <end position="259"/>
    </location>
    <ligand>
        <name>ATP</name>
        <dbReference type="ChEBI" id="CHEBI:30616"/>
    </ligand>
</feature>
<feature type="binding site" evidence="12">
    <location>
        <position position="292"/>
    </location>
    <ligand>
        <name>K(+)</name>
        <dbReference type="ChEBI" id="CHEBI:29103"/>
    </ligand>
</feature>
<protein>
    <recommendedName>
        <fullName evidence="3 12">Ribokinase</fullName>
        <shortName evidence="12">RK</shortName>
        <ecNumber evidence="2 12">2.7.1.15</ecNumber>
    </recommendedName>
</protein>
<feature type="binding site" evidence="12">
    <location>
        <position position="187"/>
    </location>
    <ligand>
        <name>ATP</name>
        <dbReference type="ChEBI" id="CHEBI:30616"/>
    </ligand>
</feature>
<keyword evidence="10 12" id="KW-0630">Potassium</keyword>
<feature type="binding site" evidence="12">
    <location>
        <begin position="16"/>
        <end position="18"/>
    </location>
    <ligand>
        <name>substrate</name>
    </ligand>
</feature>
<comment type="similarity">
    <text evidence="1">Belongs to the carbohydrate kinase pfkB family.</text>
</comment>
<evidence type="ECO:0000256" key="9">
    <source>
        <dbReference type="ARBA" id="ARBA00022842"/>
    </source>
</evidence>
<keyword evidence="11 12" id="KW-0119">Carbohydrate metabolism</keyword>
<dbReference type="RefSeq" id="WP_041062231.1">
    <property type="nucleotide sequence ID" value="NZ_JXAL01000014.1"/>
</dbReference>
<keyword evidence="15" id="KW-1185">Reference proteome</keyword>
<evidence type="ECO:0000256" key="4">
    <source>
        <dbReference type="ARBA" id="ARBA00022679"/>
    </source>
</evidence>
<keyword evidence="12" id="KW-0963">Cytoplasm</keyword>
<comment type="cofactor">
    <cofactor evidence="12">
        <name>Mg(2+)</name>
        <dbReference type="ChEBI" id="CHEBI:18420"/>
    </cofactor>
    <text evidence="12">Requires a divalent cation, most likely magnesium in vivo, as an electrophilic catalyst to aid phosphoryl group transfer. It is the chelate of the metal and the nucleotide that is the actual substrate.</text>
</comment>
<evidence type="ECO:0000256" key="3">
    <source>
        <dbReference type="ARBA" id="ARBA00016943"/>
    </source>
</evidence>
<dbReference type="PANTHER" id="PTHR10584">
    <property type="entry name" value="SUGAR KINASE"/>
    <property type="match status" value="1"/>
</dbReference>
<comment type="activity regulation">
    <text evidence="12">Activated by a monovalent cation that binds near, but not in, the active site. The most likely occupant of the site in vivo is potassium. Ion binding induces a conformational change that may alter substrate affinity.</text>
</comment>
<name>A0ABR5A5H7_9BACL</name>
<dbReference type="EMBL" id="JXAL01000014">
    <property type="protein sequence ID" value="KIL36246.1"/>
    <property type="molecule type" value="Genomic_DNA"/>
</dbReference>
<dbReference type="Pfam" id="PF00294">
    <property type="entry name" value="PfkB"/>
    <property type="match status" value="1"/>
</dbReference>
<feature type="binding site" evidence="12">
    <location>
        <position position="255"/>
    </location>
    <ligand>
        <name>K(+)</name>
        <dbReference type="ChEBI" id="CHEBI:29103"/>
    </ligand>
</feature>
<dbReference type="InterPro" id="IPR002139">
    <property type="entry name" value="Ribo/fructo_kinase"/>
</dbReference>
<feature type="domain" description="Carbohydrate kinase PfkB" evidence="13">
    <location>
        <begin position="9"/>
        <end position="302"/>
    </location>
</feature>
<evidence type="ECO:0000256" key="5">
    <source>
        <dbReference type="ARBA" id="ARBA00022723"/>
    </source>
</evidence>
<dbReference type="InterPro" id="IPR029056">
    <property type="entry name" value="Ribokinase-like"/>
</dbReference>
<feature type="binding site" evidence="12">
    <location>
        <begin position="226"/>
        <end position="231"/>
    </location>
    <ligand>
        <name>ATP</name>
        <dbReference type="ChEBI" id="CHEBI:30616"/>
    </ligand>
</feature>
<evidence type="ECO:0000256" key="1">
    <source>
        <dbReference type="ARBA" id="ARBA00005380"/>
    </source>
</evidence>
<dbReference type="NCBIfam" id="TIGR02152">
    <property type="entry name" value="D_ribokin_bact"/>
    <property type="match status" value="1"/>
</dbReference>
<dbReference type="InterPro" id="IPR011877">
    <property type="entry name" value="Ribokinase"/>
</dbReference>
<evidence type="ECO:0000256" key="8">
    <source>
        <dbReference type="ARBA" id="ARBA00022840"/>
    </source>
</evidence>
<gene>
    <name evidence="12" type="primary">rbsK</name>
    <name evidence="14" type="ORF">SD71_09370</name>
</gene>
<comment type="similarity">
    <text evidence="12">Belongs to the carbohydrate kinase PfkB family. Ribokinase subfamily.</text>
</comment>
<accession>A0ABR5A5H7</accession>
<comment type="caution">
    <text evidence="14">The sequence shown here is derived from an EMBL/GenBank/DDBJ whole genome shotgun (WGS) entry which is preliminary data.</text>
</comment>
<evidence type="ECO:0000313" key="15">
    <source>
        <dbReference type="Proteomes" id="UP000054526"/>
    </source>
</evidence>
<evidence type="ECO:0000256" key="6">
    <source>
        <dbReference type="ARBA" id="ARBA00022741"/>
    </source>
</evidence>
<feature type="binding site" evidence="12">
    <location>
        <position position="259"/>
    </location>
    <ligand>
        <name>substrate</name>
    </ligand>
</feature>
<evidence type="ECO:0000259" key="13">
    <source>
        <dbReference type="Pfam" id="PF00294"/>
    </source>
</evidence>
<evidence type="ECO:0000256" key="11">
    <source>
        <dbReference type="ARBA" id="ARBA00023277"/>
    </source>
</evidence>
<dbReference type="InterPro" id="IPR011611">
    <property type="entry name" value="PfkB_dom"/>
</dbReference>
<keyword evidence="9 12" id="KW-0460">Magnesium</keyword>
<sequence length="311" mass="31632">MSQPRRPVVAVVGSINMDFVVQSSKFPLPGETVLGGSIEYFPGGKGANQAVAAARLGAQVTMIGAVGSDVFGGKLLSILEAEGISTEGVRETQGASGIASIIVSSGENAIIVVPGANGELSPEDVEANSGLIEKADIVLVQLEIPLPTVEAALKIAKRMGKKTILNPAPAAAFPNEWLQLADIVTPNETELAALIEAEPGTDDAAAALQTAMRALQDRGANAVLITLGANGAAMLTSDGEYIQVPGRKVDVVDTTGAGDCFHGALAAAWASGQPLPEALAFAIGASALSVTKAGAQTGMPTRQELDAWTQN</sequence>
<proteinExistence type="inferred from homology"/>
<comment type="caution">
    <text evidence="12">Lacks conserved residue(s) required for the propagation of feature annotation.</text>
</comment>
<keyword evidence="6 12" id="KW-0547">Nucleotide-binding</keyword>
<feature type="binding site" evidence="12">
    <location>
        <position position="143"/>
    </location>
    <ligand>
        <name>substrate</name>
    </ligand>
</feature>
<organism evidence="14 15">
    <name type="scientific">Cohnella kolymensis</name>
    <dbReference type="NCBI Taxonomy" id="1590652"/>
    <lineage>
        <taxon>Bacteria</taxon>
        <taxon>Bacillati</taxon>
        <taxon>Bacillota</taxon>
        <taxon>Bacilli</taxon>
        <taxon>Bacillales</taxon>
        <taxon>Paenibacillaceae</taxon>
        <taxon>Cohnella</taxon>
    </lineage>
</organism>
<evidence type="ECO:0000313" key="14">
    <source>
        <dbReference type="EMBL" id="KIL36246.1"/>
    </source>
</evidence>
<dbReference type="PRINTS" id="PR00990">
    <property type="entry name" value="RIBOKINASE"/>
</dbReference>
<feature type="binding site" evidence="12">
    <location>
        <begin position="44"/>
        <end position="48"/>
    </location>
    <ligand>
        <name>substrate</name>
    </ligand>
</feature>
<comment type="pathway">
    <text evidence="12">Carbohydrate metabolism; D-ribose degradation; D-ribose 5-phosphate from beta-D-ribopyranose: step 2/2.</text>
</comment>
<dbReference type="PANTHER" id="PTHR10584:SF166">
    <property type="entry name" value="RIBOKINASE"/>
    <property type="match status" value="1"/>
</dbReference>
<comment type="subunit">
    <text evidence="12">Homodimer.</text>
</comment>
<dbReference type="HAMAP" id="MF_01987">
    <property type="entry name" value="Ribokinase"/>
    <property type="match status" value="1"/>
</dbReference>
<comment type="catalytic activity">
    <reaction evidence="12">
        <text>D-ribose + ATP = D-ribose 5-phosphate + ADP + H(+)</text>
        <dbReference type="Rhea" id="RHEA:13697"/>
        <dbReference type="ChEBI" id="CHEBI:15378"/>
        <dbReference type="ChEBI" id="CHEBI:30616"/>
        <dbReference type="ChEBI" id="CHEBI:47013"/>
        <dbReference type="ChEBI" id="CHEBI:78346"/>
        <dbReference type="ChEBI" id="CHEBI:456216"/>
        <dbReference type="EC" id="2.7.1.15"/>
    </reaction>
</comment>
<evidence type="ECO:0000256" key="12">
    <source>
        <dbReference type="HAMAP-Rule" id="MF_01987"/>
    </source>
</evidence>
<comment type="function">
    <text evidence="12">Catalyzes the phosphorylation of ribose at O-5 in a reaction requiring ATP and magnesium. The resulting D-ribose-5-phosphate can then be used either for sythesis of nucleotides, histidine, and tryptophan, or as a component of the pentose phosphate pathway.</text>
</comment>
<feature type="active site" description="Proton acceptor" evidence="12">
    <location>
        <position position="259"/>
    </location>
</feature>
<dbReference type="SUPFAM" id="SSF53613">
    <property type="entry name" value="Ribokinase-like"/>
    <property type="match status" value="1"/>
</dbReference>
<dbReference type="PROSITE" id="PS00584">
    <property type="entry name" value="PFKB_KINASES_2"/>
    <property type="match status" value="1"/>
</dbReference>
<dbReference type="CDD" id="cd01174">
    <property type="entry name" value="ribokinase"/>
    <property type="match status" value="1"/>
</dbReference>
<feature type="binding site" evidence="12">
    <location>
        <position position="253"/>
    </location>
    <ligand>
        <name>K(+)</name>
        <dbReference type="ChEBI" id="CHEBI:29103"/>
    </ligand>
</feature>
<dbReference type="Gene3D" id="3.40.1190.20">
    <property type="match status" value="1"/>
</dbReference>
<dbReference type="Proteomes" id="UP000054526">
    <property type="component" value="Unassembled WGS sequence"/>
</dbReference>
<keyword evidence="4 12" id="KW-0808">Transferase</keyword>
<keyword evidence="5 12" id="KW-0479">Metal-binding</keyword>
<feature type="binding site" evidence="12">
    <location>
        <position position="289"/>
    </location>
    <ligand>
        <name>K(+)</name>
        <dbReference type="ChEBI" id="CHEBI:29103"/>
    </ligand>
</feature>
<evidence type="ECO:0000256" key="2">
    <source>
        <dbReference type="ARBA" id="ARBA00012035"/>
    </source>
</evidence>
<keyword evidence="8 12" id="KW-0067">ATP-binding</keyword>
<evidence type="ECO:0000256" key="10">
    <source>
        <dbReference type="ARBA" id="ARBA00022958"/>
    </source>
</evidence>
<reference evidence="14 15" key="1">
    <citation type="submission" date="2014-12" db="EMBL/GenBank/DDBJ databases">
        <title>Draft genome sequence of Cohnella kolymensis strain B-2846.</title>
        <authorList>
            <person name="Karlyshev A.V."/>
            <person name="Kudryashova E.B."/>
        </authorList>
    </citation>
    <scope>NUCLEOTIDE SEQUENCE [LARGE SCALE GENOMIC DNA]</scope>
    <source>
        <strain evidence="14 15">VKM B-2846</strain>
    </source>
</reference>